<comment type="similarity">
    <text evidence="2 7">Belongs to the major facilitator superfamily. Sugar transporter (TC 2.A.1.1) family.</text>
</comment>
<feature type="transmembrane region" description="Helical" evidence="8">
    <location>
        <begin position="342"/>
        <end position="368"/>
    </location>
</feature>
<comment type="caution">
    <text evidence="10">The sequence shown here is derived from an EMBL/GenBank/DDBJ whole genome shotgun (WGS) entry which is preliminary data.</text>
</comment>
<dbReference type="CDD" id="cd17315">
    <property type="entry name" value="MFS_GLUT_like"/>
    <property type="match status" value="1"/>
</dbReference>
<evidence type="ECO:0000256" key="5">
    <source>
        <dbReference type="ARBA" id="ARBA00022989"/>
    </source>
</evidence>
<dbReference type="GO" id="GO:0022857">
    <property type="term" value="F:transmembrane transporter activity"/>
    <property type="evidence" value="ECO:0007669"/>
    <property type="project" value="InterPro"/>
</dbReference>
<evidence type="ECO:0000256" key="1">
    <source>
        <dbReference type="ARBA" id="ARBA00004141"/>
    </source>
</evidence>
<feature type="domain" description="Major facilitator superfamily (MFS) profile" evidence="9">
    <location>
        <begin position="12"/>
        <end position="434"/>
    </location>
</feature>
<dbReference type="PANTHER" id="PTHR48020">
    <property type="entry name" value="PROTON MYO-INOSITOL COTRANSPORTER"/>
    <property type="match status" value="1"/>
</dbReference>
<dbReference type="Pfam" id="PF00083">
    <property type="entry name" value="Sugar_tr"/>
    <property type="match status" value="1"/>
</dbReference>
<dbReference type="InterPro" id="IPR003663">
    <property type="entry name" value="Sugar/inositol_transpt"/>
</dbReference>
<evidence type="ECO:0000259" key="9">
    <source>
        <dbReference type="PROSITE" id="PS50850"/>
    </source>
</evidence>
<feature type="transmembrane region" description="Helical" evidence="8">
    <location>
        <begin position="78"/>
        <end position="101"/>
    </location>
</feature>
<dbReference type="AlphaFoldDB" id="A0A152A4X7"/>
<evidence type="ECO:0000313" key="10">
    <source>
        <dbReference type="EMBL" id="KYR01290.1"/>
    </source>
</evidence>
<feature type="transmembrane region" description="Helical" evidence="8">
    <location>
        <begin position="247"/>
        <end position="270"/>
    </location>
</feature>
<keyword evidence="4 8" id="KW-0812">Transmembrane</keyword>
<comment type="subcellular location">
    <subcellularLocation>
        <location evidence="1">Membrane</location>
        <topology evidence="1">Multi-pass membrane protein</topology>
    </subcellularLocation>
</comment>
<accession>A0A152A4X7</accession>
<dbReference type="OrthoDB" id="4142200at2759"/>
<evidence type="ECO:0000256" key="3">
    <source>
        <dbReference type="ARBA" id="ARBA00022448"/>
    </source>
</evidence>
<evidence type="ECO:0000256" key="7">
    <source>
        <dbReference type="RuleBase" id="RU003346"/>
    </source>
</evidence>
<dbReference type="Proteomes" id="UP000076078">
    <property type="component" value="Unassembled WGS sequence"/>
</dbReference>
<evidence type="ECO:0000256" key="2">
    <source>
        <dbReference type="ARBA" id="ARBA00010992"/>
    </source>
</evidence>
<dbReference type="InterPro" id="IPR005828">
    <property type="entry name" value="MFS_sugar_transport-like"/>
</dbReference>
<sequence length="485" mass="53199">MFNKFGKSKEIVVILSALGGFIFGYNTGVITGALPHIAKEYDMNTVQQGLVVCSVLLGALIGSVSGGLLANIWGRKPILILTAITTIVGGIGIAAIPPIAVVCCVRIILGLGVGASSSVCPLMVAEVIPIEKRGKYGSVFQVFITIGLLMGNVMGVILLKADHNWRWMFGAGAAPGIIMLPFALIVKESPIFLQQQVLKKQTKVLTVNANNNDEDINNNNNMIKKRRIFKKPKGLELLRMKKNRKPMFTGVVLAVFSQLTGINAFIYFSSVIFEFAGFTGTYGPITCSCILQFWNVLTTLGAMYTVDVVGRRILLFTGSIVMTICNFLIAIFFVALSGKVQGWLSIIALFLFIAAFEFSIGTLFWFVINEILDDDVKNIGAPIINALQWLFNLLLSFLFLSAVKYLGRSTMFWVFGGIGLVCIILLWILLPPEKGKIQMDISRDDLSDSQLSDSQIPKLSEIEDNVEILQQDNDIQDLIVPNPQE</sequence>
<dbReference type="InterPro" id="IPR020846">
    <property type="entry name" value="MFS_dom"/>
</dbReference>
<keyword evidence="3 7" id="KW-0813">Transport</keyword>
<feature type="transmembrane region" description="Helical" evidence="8">
    <location>
        <begin position="313"/>
        <end position="336"/>
    </location>
</feature>
<feature type="transmembrane region" description="Helical" evidence="8">
    <location>
        <begin position="12"/>
        <end position="37"/>
    </location>
</feature>
<dbReference type="PANTHER" id="PTHR48020:SF12">
    <property type="entry name" value="PROTON MYO-INOSITOL COTRANSPORTER"/>
    <property type="match status" value="1"/>
</dbReference>
<dbReference type="STRING" id="361077.A0A152A4X7"/>
<dbReference type="EMBL" id="LODT01000011">
    <property type="protein sequence ID" value="KYR01290.1"/>
    <property type="molecule type" value="Genomic_DNA"/>
</dbReference>
<feature type="transmembrane region" description="Helical" evidence="8">
    <location>
        <begin position="282"/>
        <end position="306"/>
    </location>
</feature>
<dbReference type="InterPro" id="IPR005829">
    <property type="entry name" value="Sugar_transporter_CS"/>
</dbReference>
<keyword evidence="6 8" id="KW-0472">Membrane</keyword>
<dbReference type="NCBIfam" id="TIGR00879">
    <property type="entry name" value="SP"/>
    <property type="match status" value="1"/>
</dbReference>
<feature type="transmembrane region" description="Helical" evidence="8">
    <location>
        <begin position="412"/>
        <end position="430"/>
    </location>
</feature>
<proteinExistence type="inferred from homology"/>
<dbReference type="OMA" id="YWIDYGT"/>
<reference evidence="10 11" key="1">
    <citation type="submission" date="2015-12" db="EMBL/GenBank/DDBJ databases">
        <title>Dictyostelia acquired genes for synthesis and detection of signals that induce cell-type specialization by lateral gene transfer from prokaryotes.</title>
        <authorList>
            <person name="Gloeckner G."/>
            <person name="Schaap P."/>
        </authorList>
    </citation>
    <scope>NUCLEOTIDE SEQUENCE [LARGE SCALE GENOMIC DNA]</scope>
    <source>
        <strain evidence="10 11">TK</strain>
    </source>
</reference>
<keyword evidence="5 8" id="KW-1133">Transmembrane helix</keyword>
<dbReference type="InterPro" id="IPR036259">
    <property type="entry name" value="MFS_trans_sf"/>
</dbReference>
<feature type="transmembrane region" description="Helical" evidence="8">
    <location>
        <begin position="49"/>
        <end position="71"/>
    </location>
</feature>
<dbReference type="InterPro" id="IPR050814">
    <property type="entry name" value="Myo-inositol_Transporter"/>
</dbReference>
<dbReference type="PRINTS" id="PR00171">
    <property type="entry name" value="SUGRTRNSPORT"/>
</dbReference>
<dbReference type="InParanoid" id="A0A152A4X7"/>
<feature type="transmembrane region" description="Helical" evidence="8">
    <location>
        <begin position="165"/>
        <end position="186"/>
    </location>
</feature>
<dbReference type="FunCoup" id="A0A152A4X7">
    <property type="interactions" value="13"/>
</dbReference>
<dbReference type="SUPFAM" id="SSF103473">
    <property type="entry name" value="MFS general substrate transporter"/>
    <property type="match status" value="1"/>
</dbReference>
<organism evidence="10 11">
    <name type="scientific">Tieghemostelium lacteum</name>
    <name type="common">Slime mold</name>
    <name type="synonym">Dictyostelium lacteum</name>
    <dbReference type="NCBI Taxonomy" id="361077"/>
    <lineage>
        <taxon>Eukaryota</taxon>
        <taxon>Amoebozoa</taxon>
        <taxon>Evosea</taxon>
        <taxon>Eumycetozoa</taxon>
        <taxon>Dictyostelia</taxon>
        <taxon>Dictyosteliales</taxon>
        <taxon>Raperosteliaceae</taxon>
        <taxon>Tieghemostelium</taxon>
    </lineage>
</organism>
<gene>
    <name evidence="10" type="ORF">DLAC_02414</name>
</gene>
<evidence type="ECO:0000256" key="6">
    <source>
        <dbReference type="ARBA" id="ARBA00023136"/>
    </source>
</evidence>
<name>A0A152A4X7_TIELA</name>
<evidence type="ECO:0000256" key="4">
    <source>
        <dbReference type="ARBA" id="ARBA00022692"/>
    </source>
</evidence>
<dbReference type="Gene3D" id="1.20.1250.20">
    <property type="entry name" value="MFS general substrate transporter like domains"/>
    <property type="match status" value="1"/>
</dbReference>
<keyword evidence="10" id="KW-0762">Sugar transport</keyword>
<feature type="transmembrane region" description="Helical" evidence="8">
    <location>
        <begin position="107"/>
        <end position="128"/>
    </location>
</feature>
<feature type="transmembrane region" description="Helical" evidence="8">
    <location>
        <begin position="389"/>
        <end position="406"/>
    </location>
</feature>
<dbReference type="GO" id="GO:0016020">
    <property type="term" value="C:membrane"/>
    <property type="evidence" value="ECO:0007669"/>
    <property type="project" value="UniProtKB-SubCell"/>
</dbReference>
<protein>
    <submittedName>
        <fullName evidence="10">Sugar transporter family protein</fullName>
    </submittedName>
</protein>
<keyword evidence="11" id="KW-1185">Reference proteome</keyword>
<dbReference type="PROSITE" id="PS50850">
    <property type="entry name" value="MFS"/>
    <property type="match status" value="1"/>
</dbReference>
<evidence type="ECO:0000256" key="8">
    <source>
        <dbReference type="SAM" id="Phobius"/>
    </source>
</evidence>
<dbReference type="PROSITE" id="PS00216">
    <property type="entry name" value="SUGAR_TRANSPORT_1"/>
    <property type="match status" value="1"/>
</dbReference>
<evidence type="ECO:0000313" key="11">
    <source>
        <dbReference type="Proteomes" id="UP000076078"/>
    </source>
</evidence>
<feature type="transmembrane region" description="Helical" evidence="8">
    <location>
        <begin position="140"/>
        <end position="159"/>
    </location>
</feature>